<evidence type="ECO:0000256" key="1">
    <source>
        <dbReference type="SAM" id="Phobius"/>
    </source>
</evidence>
<dbReference type="EMBL" id="JBHULX010000027">
    <property type="protein sequence ID" value="MFD2591848.1"/>
    <property type="molecule type" value="Genomic_DNA"/>
</dbReference>
<protein>
    <recommendedName>
        <fullName evidence="4">Prepilin type IV endopeptidase peptidase domain-containing protein</fullName>
    </recommendedName>
</protein>
<proteinExistence type="predicted"/>
<keyword evidence="1" id="KW-1133">Transmembrane helix</keyword>
<feature type="transmembrane region" description="Helical" evidence="1">
    <location>
        <begin position="134"/>
        <end position="152"/>
    </location>
</feature>
<reference evidence="3" key="1">
    <citation type="journal article" date="2019" name="Int. J. Syst. Evol. Microbiol.">
        <title>The Global Catalogue of Microorganisms (GCM) 10K type strain sequencing project: providing services to taxonomists for standard genome sequencing and annotation.</title>
        <authorList>
            <consortium name="The Broad Institute Genomics Platform"/>
            <consortium name="The Broad Institute Genome Sequencing Center for Infectious Disease"/>
            <person name="Wu L."/>
            <person name="Ma J."/>
        </authorList>
    </citation>
    <scope>NUCLEOTIDE SEQUENCE [LARGE SCALE GENOMIC DNA]</scope>
    <source>
        <strain evidence="3">KCTC 42423</strain>
    </source>
</reference>
<name>A0ABW5NCD7_9FLAO</name>
<feature type="transmembrane region" description="Helical" evidence="1">
    <location>
        <begin position="50"/>
        <end position="71"/>
    </location>
</feature>
<sequence length="160" mass="18351">MFLIKVIIIGVLGVIAYQDFKDRKVYGFVFFVLIGLLGVLHFQNVNHINFLYAVLINLGVLIVIIGTLYVYNLIRIQRPFFEEVFGLGDLLFFLVLGVSFPTITFIILLVFSLLFSVVTWFVVKKRAKHNTIPLAGYMSVFLGVICITYWNTNMLTLYLI</sequence>
<keyword evidence="3" id="KW-1185">Reference proteome</keyword>
<feature type="transmembrane region" description="Helical" evidence="1">
    <location>
        <begin position="91"/>
        <end position="122"/>
    </location>
</feature>
<evidence type="ECO:0000313" key="3">
    <source>
        <dbReference type="Proteomes" id="UP001597459"/>
    </source>
</evidence>
<keyword evidence="1" id="KW-0472">Membrane</keyword>
<organism evidence="2 3">
    <name type="scientific">Aquimarina hainanensis</name>
    <dbReference type="NCBI Taxonomy" id="1578017"/>
    <lineage>
        <taxon>Bacteria</taxon>
        <taxon>Pseudomonadati</taxon>
        <taxon>Bacteroidota</taxon>
        <taxon>Flavobacteriia</taxon>
        <taxon>Flavobacteriales</taxon>
        <taxon>Flavobacteriaceae</taxon>
        <taxon>Aquimarina</taxon>
    </lineage>
</organism>
<dbReference type="Gene3D" id="1.20.120.1220">
    <property type="match status" value="1"/>
</dbReference>
<comment type="caution">
    <text evidence="2">The sequence shown here is derived from an EMBL/GenBank/DDBJ whole genome shotgun (WGS) entry which is preliminary data.</text>
</comment>
<feature type="transmembrane region" description="Helical" evidence="1">
    <location>
        <begin position="26"/>
        <end position="43"/>
    </location>
</feature>
<dbReference type="Proteomes" id="UP001597459">
    <property type="component" value="Unassembled WGS sequence"/>
</dbReference>
<keyword evidence="1" id="KW-0812">Transmembrane</keyword>
<evidence type="ECO:0008006" key="4">
    <source>
        <dbReference type="Google" id="ProtNLM"/>
    </source>
</evidence>
<evidence type="ECO:0000313" key="2">
    <source>
        <dbReference type="EMBL" id="MFD2591848.1"/>
    </source>
</evidence>
<gene>
    <name evidence="2" type="ORF">ACFSTE_13510</name>
</gene>
<dbReference type="RefSeq" id="WP_176027595.1">
    <property type="nucleotide sequence ID" value="NZ_JBHSJV010000001.1"/>
</dbReference>
<accession>A0ABW5NCD7</accession>